<feature type="region of interest" description="Disordered" evidence="1">
    <location>
        <begin position="75"/>
        <end position="98"/>
    </location>
</feature>
<reference evidence="2 3" key="1">
    <citation type="submission" date="2020-10" db="EMBL/GenBank/DDBJ databases">
        <title>The Coptis chinensis genome and diversification of protoberbering-type alkaloids.</title>
        <authorList>
            <person name="Wang B."/>
            <person name="Shu S."/>
            <person name="Song C."/>
            <person name="Liu Y."/>
        </authorList>
    </citation>
    <scope>NUCLEOTIDE SEQUENCE [LARGE SCALE GENOMIC DNA]</scope>
    <source>
        <strain evidence="2">HL-2020</strain>
        <tissue evidence="2">Leaf</tissue>
    </source>
</reference>
<evidence type="ECO:0000313" key="3">
    <source>
        <dbReference type="Proteomes" id="UP000631114"/>
    </source>
</evidence>
<keyword evidence="3" id="KW-1185">Reference proteome</keyword>
<protein>
    <submittedName>
        <fullName evidence="2">Uncharacterized protein</fullName>
    </submittedName>
</protein>
<dbReference type="GO" id="GO:0000911">
    <property type="term" value="P:cytokinesis by cell plate formation"/>
    <property type="evidence" value="ECO:0007669"/>
    <property type="project" value="TreeGrafter"/>
</dbReference>
<comment type="caution">
    <text evidence="2">The sequence shown here is derived from an EMBL/GenBank/DDBJ whole genome shotgun (WGS) entry which is preliminary data.</text>
</comment>
<accession>A0A835LTQ0</accession>
<dbReference type="OrthoDB" id="1939732at2759"/>
<sequence length="98" mass="11071">RQWPKPPPKLRTKVMALPLNPNLLRETVKKVDQCMARLQELQYTVSGGSKVIGGKNLSPRSTRGYLRTSMKYKQESLRMKNNTARKSPVGKFPGSSDL</sequence>
<proteinExistence type="predicted"/>
<dbReference type="EMBL" id="JADFTS010000005">
    <property type="protein sequence ID" value="KAF9604537.1"/>
    <property type="molecule type" value="Genomic_DNA"/>
</dbReference>
<dbReference type="GO" id="GO:0005875">
    <property type="term" value="C:microtubule associated complex"/>
    <property type="evidence" value="ECO:0007669"/>
    <property type="project" value="TreeGrafter"/>
</dbReference>
<evidence type="ECO:0000256" key="1">
    <source>
        <dbReference type="SAM" id="MobiDB-lite"/>
    </source>
</evidence>
<dbReference type="Proteomes" id="UP000631114">
    <property type="component" value="Unassembled WGS sequence"/>
</dbReference>
<dbReference type="PANTHER" id="PTHR35728">
    <property type="entry name" value="MICROTUBULE-BINDING PROTEIN TANGLED-RELATED"/>
    <property type="match status" value="1"/>
</dbReference>
<feature type="non-terminal residue" evidence="2">
    <location>
        <position position="98"/>
    </location>
</feature>
<dbReference type="InterPro" id="IPR044709">
    <property type="entry name" value="TAN1"/>
</dbReference>
<evidence type="ECO:0000313" key="2">
    <source>
        <dbReference type="EMBL" id="KAF9604537.1"/>
    </source>
</evidence>
<dbReference type="PANTHER" id="PTHR35728:SF1">
    <property type="entry name" value="MICROTUBULE-BINDING PROTEIN TANGLED-RELATED"/>
    <property type="match status" value="1"/>
</dbReference>
<name>A0A835LTQ0_9MAGN</name>
<dbReference type="GO" id="GO:0008017">
    <property type="term" value="F:microtubule binding"/>
    <property type="evidence" value="ECO:0007669"/>
    <property type="project" value="InterPro"/>
</dbReference>
<dbReference type="AlphaFoldDB" id="A0A835LTQ0"/>
<gene>
    <name evidence="2" type="ORF">IFM89_007658</name>
</gene>
<organism evidence="2 3">
    <name type="scientific">Coptis chinensis</name>
    <dbReference type="NCBI Taxonomy" id="261450"/>
    <lineage>
        <taxon>Eukaryota</taxon>
        <taxon>Viridiplantae</taxon>
        <taxon>Streptophyta</taxon>
        <taxon>Embryophyta</taxon>
        <taxon>Tracheophyta</taxon>
        <taxon>Spermatophyta</taxon>
        <taxon>Magnoliopsida</taxon>
        <taxon>Ranunculales</taxon>
        <taxon>Ranunculaceae</taxon>
        <taxon>Coptidoideae</taxon>
        <taxon>Coptis</taxon>
    </lineage>
</organism>
<dbReference type="GO" id="GO:0009574">
    <property type="term" value="C:preprophase band"/>
    <property type="evidence" value="ECO:0007669"/>
    <property type="project" value="TreeGrafter"/>
</dbReference>
<dbReference type="GO" id="GO:2000694">
    <property type="term" value="P:regulation of phragmoplast microtubule organization"/>
    <property type="evidence" value="ECO:0007669"/>
    <property type="project" value="InterPro"/>
</dbReference>